<feature type="transmembrane region" description="Helical" evidence="2">
    <location>
        <begin position="275"/>
        <end position="295"/>
    </location>
</feature>
<feature type="region of interest" description="Disordered" evidence="1">
    <location>
        <begin position="44"/>
        <end position="65"/>
    </location>
</feature>
<name>A0ABS4VUK2_9PSEU</name>
<feature type="transmembrane region" description="Helical" evidence="2">
    <location>
        <begin position="235"/>
        <end position="255"/>
    </location>
</feature>
<dbReference type="EMBL" id="JAGINU010000001">
    <property type="protein sequence ID" value="MBP2367604.1"/>
    <property type="molecule type" value="Genomic_DNA"/>
</dbReference>
<dbReference type="Proteomes" id="UP001519295">
    <property type="component" value="Unassembled WGS sequence"/>
</dbReference>
<comment type="caution">
    <text evidence="3">The sequence shown here is derived from an EMBL/GenBank/DDBJ whole genome shotgun (WGS) entry which is preliminary data.</text>
</comment>
<gene>
    <name evidence="3" type="ORF">JOF36_003300</name>
</gene>
<protein>
    <submittedName>
        <fullName evidence="3">Membrane protein</fullName>
    </submittedName>
</protein>
<proteinExistence type="predicted"/>
<keyword evidence="2" id="KW-1133">Transmembrane helix</keyword>
<keyword evidence="4" id="KW-1185">Reference proteome</keyword>
<accession>A0ABS4VUK2</accession>
<feature type="transmembrane region" description="Helical" evidence="2">
    <location>
        <begin position="76"/>
        <end position="100"/>
    </location>
</feature>
<evidence type="ECO:0000256" key="2">
    <source>
        <dbReference type="SAM" id="Phobius"/>
    </source>
</evidence>
<keyword evidence="2" id="KW-0812">Transmembrane</keyword>
<feature type="transmembrane region" description="Helical" evidence="2">
    <location>
        <begin position="165"/>
        <end position="189"/>
    </location>
</feature>
<dbReference type="RefSeq" id="WP_210027730.1">
    <property type="nucleotide sequence ID" value="NZ_JAGINU010000001.1"/>
</dbReference>
<evidence type="ECO:0000256" key="1">
    <source>
        <dbReference type="SAM" id="MobiDB-lite"/>
    </source>
</evidence>
<feature type="transmembrane region" description="Helical" evidence="2">
    <location>
        <begin position="201"/>
        <end position="223"/>
    </location>
</feature>
<reference evidence="3 4" key="1">
    <citation type="submission" date="2021-03" db="EMBL/GenBank/DDBJ databases">
        <title>Sequencing the genomes of 1000 actinobacteria strains.</title>
        <authorList>
            <person name="Klenk H.-P."/>
        </authorList>
    </citation>
    <scope>NUCLEOTIDE SEQUENCE [LARGE SCALE GENOMIC DNA]</scope>
    <source>
        <strain evidence="3 4">DSM 45256</strain>
    </source>
</reference>
<evidence type="ECO:0000313" key="4">
    <source>
        <dbReference type="Proteomes" id="UP001519295"/>
    </source>
</evidence>
<sequence length="310" mass="34083">MRATIGPRVPESWELVGQGGPRPFTSYVEYRRPDRSTYRYESRLGRKGYGPRRPSGPAGTRSHRSPWQRFWAPDRLAWWVAILFVAGSLLFVLGAAASLVPSLFGGEHAMSLVAEGCYTLGAVLYTVSVYGQLLEYLNADDRITTAEGSRPPEHWRWWAWDPTRLGFLVPFVFLVGAVVFNYETIAALLSTLGLVPGTVGLWVTCLVGSVLFLIASVLQIAEVGHGRLRAEPRNISWWVAVLFVIGSVGFIVGSLPGFGTGDGFPTAEQESGALIVKIGFLLGGVAFTAGSYLMLPEFFEELDRRRPVTR</sequence>
<evidence type="ECO:0000313" key="3">
    <source>
        <dbReference type="EMBL" id="MBP2367604.1"/>
    </source>
</evidence>
<keyword evidence="2" id="KW-0472">Membrane</keyword>
<organism evidence="3 4">
    <name type="scientific">Pseudonocardia parietis</name>
    <dbReference type="NCBI Taxonomy" id="570936"/>
    <lineage>
        <taxon>Bacteria</taxon>
        <taxon>Bacillati</taxon>
        <taxon>Actinomycetota</taxon>
        <taxon>Actinomycetes</taxon>
        <taxon>Pseudonocardiales</taxon>
        <taxon>Pseudonocardiaceae</taxon>
        <taxon>Pseudonocardia</taxon>
    </lineage>
</organism>